<dbReference type="Pfam" id="PF05958">
    <property type="entry name" value="tRNA_U5-meth_tr"/>
    <property type="match status" value="1"/>
</dbReference>
<dbReference type="Gene3D" id="3.40.50.150">
    <property type="entry name" value="Vaccinia Virus protein VP39"/>
    <property type="match status" value="1"/>
</dbReference>
<keyword evidence="4 9" id="KW-0808">Transferase</keyword>
<dbReference type="Gene3D" id="2.40.50.1070">
    <property type="match status" value="1"/>
</dbReference>
<evidence type="ECO:0000256" key="7">
    <source>
        <dbReference type="ARBA" id="ARBA00023004"/>
    </source>
</evidence>
<comment type="caution">
    <text evidence="12">The sequence shown here is derived from an EMBL/GenBank/DDBJ whole genome shotgun (WGS) entry which is preliminary data.</text>
</comment>
<evidence type="ECO:0000256" key="8">
    <source>
        <dbReference type="ARBA" id="ARBA00023014"/>
    </source>
</evidence>
<feature type="binding site" evidence="9 10">
    <location>
        <position position="292"/>
    </location>
    <ligand>
        <name>S-adenosyl-L-methionine</name>
        <dbReference type="ChEBI" id="CHEBI:59789"/>
    </ligand>
</feature>
<evidence type="ECO:0000256" key="9">
    <source>
        <dbReference type="HAMAP-Rule" id="MF_01010"/>
    </source>
</evidence>
<feature type="active site" evidence="11">
    <location>
        <position position="371"/>
    </location>
</feature>
<feature type="binding site" evidence="9">
    <location>
        <position position="319"/>
    </location>
    <ligand>
        <name>S-adenosyl-L-methionine</name>
        <dbReference type="ChEBI" id="CHEBI:59789"/>
    </ligand>
</feature>
<dbReference type="Proteomes" id="UP001501337">
    <property type="component" value="Unassembled WGS sequence"/>
</dbReference>
<keyword evidence="3 9" id="KW-0489">Methyltransferase</keyword>
<dbReference type="InterPro" id="IPR001566">
    <property type="entry name" value="23S_rRNA_MeTrfase_RlmD"/>
</dbReference>
<feature type="binding site" evidence="9">
    <location>
        <position position="125"/>
    </location>
    <ligand>
        <name>[4Fe-4S] cluster</name>
        <dbReference type="ChEBI" id="CHEBI:49883"/>
    </ligand>
</feature>
<dbReference type="PROSITE" id="PS01231">
    <property type="entry name" value="TRMA_2"/>
    <property type="match status" value="1"/>
</dbReference>
<evidence type="ECO:0000256" key="6">
    <source>
        <dbReference type="ARBA" id="ARBA00022723"/>
    </source>
</evidence>
<dbReference type="InterPro" id="IPR010280">
    <property type="entry name" value="U5_MeTrfase_fam"/>
</dbReference>
<keyword evidence="6 9" id="KW-0479">Metal-binding</keyword>
<organism evidence="12 13">
    <name type="scientific">Allohahella marinimesophila</name>
    <dbReference type="NCBI Taxonomy" id="1054972"/>
    <lineage>
        <taxon>Bacteria</taxon>
        <taxon>Pseudomonadati</taxon>
        <taxon>Pseudomonadota</taxon>
        <taxon>Gammaproteobacteria</taxon>
        <taxon>Oceanospirillales</taxon>
        <taxon>Hahellaceae</taxon>
        <taxon>Allohahella</taxon>
    </lineage>
</organism>
<feature type="binding site" evidence="9">
    <location>
        <position position="276"/>
    </location>
    <ligand>
        <name>S-adenosyl-L-methionine</name>
        <dbReference type="ChEBI" id="CHEBI:59789"/>
    </ligand>
</feature>
<dbReference type="SUPFAM" id="SSF53335">
    <property type="entry name" value="S-adenosyl-L-methionine-dependent methyltransferases"/>
    <property type="match status" value="1"/>
</dbReference>
<gene>
    <name evidence="9 12" type="primary">rlmD</name>
    <name evidence="12" type="ORF">GCM10022278_36750</name>
</gene>
<keyword evidence="13" id="KW-1185">Reference proteome</keyword>
<dbReference type="NCBIfam" id="NF009639">
    <property type="entry name" value="PRK13168.1"/>
    <property type="match status" value="1"/>
</dbReference>
<sequence>MPGEVVMARRLRVHRTYDECGVIEVLEPSADRIEPFCPHAKLCGGCSLQHMPQSLQLEHKQAVVLELFKHAGADVPEQVAPPLRSAPAGYRSKARMGARYVFKKEETLVGFRERFSSFLADLSQCPILIPAVGEHITELRACLSQLSVREAVPQVELAAGENAVILIIRHLEPLADGDIELLEQFGREHDFLMYGQSKGPDTVKPLASYLDPEKVADPAGELFYELPEFDLSMQFRPTDFTQVNMPLNREMLSQAMAWLQPQAEESVLDLFCGLGNFTLPLARLSAQVSGVEGSLDMTSQAEHNARKNGIDNVTFAAGDLFDIAALRNADGGAEWIRHYDKVLLDPPRAGAEDVVRSIGLFSPSAILYVSCNPATLARDAAILKTQGYRLRRLGIMDMFPQTAHVESMALFEKTERSR</sequence>
<evidence type="ECO:0000256" key="4">
    <source>
        <dbReference type="ARBA" id="ARBA00022679"/>
    </source>
</evidence>
<feature type="binding site" evidence="9 10">
    <location>
        <position position="242"/>
    </location>
    <ligand>
        <name>S-adenosyl-L-methionine</name>
        <dbReference type="ChEBI" id="CHEBI:59789"/>
    </ligand>
</feature>
<dbReference type="PANTHER" id="PTHR11061">
    <property type="entry name" value="RNA M5U METHYLTRANSFERASE"/>
    <property type="match status" value="1"/>
</dbReference>
<feature type="binding site" evidence="9 10">
    <location>
        <position position="271"/>
    </location>
    <ligand>
        <name>S-adenosyl-L-methionine</name>
        <dbReference type="ChEBI" id="CHEBI:59789"/>
    </ligand>
</feature>
<feature type="binding site" evidence="9">
    <location>
        <position position="37"/>
    </location>
    <ligand>
        <name>[4Fe-4S] cluster</name>
        <dbReference type="ChEBI" id="CHEBI:49883"/>
    </ligand>
</feature>
<name>A0ABP7Q5B1_9GAMM</name>
<dbReference type="PANTHER" id="PTHR11061:SF49">
    <property type="entry name" value="23S RRNA (URACIL(1939)-C(5))-METHYLTRANSFERASE RLMD"/>
    <property type="match status" value="1"/>
</dbReference>
<feature type="binding site" evidence="9 10">
    <location>
        <position position="345"/>
    </location>
    <ligand>
        <name>S-adenosyl-L-methionine</name>
        <dbReference type="ChEBI" id="CHEBI:59789"/>
    </ligand>
</feature>
<evidence type="ECO:0000256" key="11">
    <source>
        <dbReference type="PROSITE-ProRule" id="PRU10015"/>
    </source>
</evidence>
<proteinExistence type="inferred from homology"/>
<dbReference type="CDD" id="cd02440">
    <property type="entry name" value="AdoMet_MTases"/>
    <property type="match status" value="1"/>
</dbReference>
<comment type="similarity">
    <text evidence="9">Belongs to the class I-like SAM-binding methyltransferase superfamily. RNA M5U methyltransferase family. RlmD subfamily.</text>
</comment>
<dbReference type="Gene3D" id="2.40.50.140">
    <property type="entry name" value="Nucleic acid-binding proteins"/>
    <property type="match status" value="1"/>
</dbReference>
<keyword evidence="7 9" id="KW-0408">Iron</keyword>
<accession>A0ABP7Q5B1</accession>
<evidence type="ECO:0000256" key="1">
    <source>
        <dbReference type="ARBA" id="ARBA00022485"/>
    </source>
</evidence>
<evidence type="ECO:0000313" key="13">
    <source>
        <dbReference type="Proteomes" id="UP001501337"/>
    </source>
</evidence>
<protein>
    <recommendedName>
        <fullName evidence="9">23S rRNA (uracil(1939)-C(5))-methyltransferase RlmD</fullName>
        <ecNumber evidence="9">2.1.1.190</ecNumber>
    </recommendedName>
    <alternativeName>
        <fullName evidence="9">23S rRNA(m5U1939)-methyltransferase</fullName>
    </alternativeName>
</protein>
<dbReference type="InterPro" id="IPR012340">
    <property type="entry name" value="NA-bd_OB-fold"/>
</dbReference>
<dbReference type="NCBIfam" id="TIGR00479">
    <property type="entry name" value="rumA"/>
    <property type="match status" value="1"/>
</dbReference>
<feature type="active site" description="Nucleophile" evidence="9 10">
    <location>
        <position position="371"/>
    </location>
</feature>
<evidence type="ECO:0000256" key="2">
    <source>
        <dbReference type="ARBA" id="ARBA00022552"/>
    </source>
</evidence>
<dbReference type="InterPro" id="IPR030391">
    <property type="entry name" value="MeTrfase_TrmA_CS"/>
</dbReference>
<dbReference type="InterPro" id="IPR029063">
    <property type="entry name" value="SAM-dependent_MTases_sf"/>
</dbReference>
<feature type="binding site" evidence="9">
    <location>
        <position position="43"/>
    </location>
    <ligand>
        <name>[4Fe-4S] cluster</name>
        <dbReference type="ChEBI" id="CHEBI:49883"/>
    </ligand>
</feature>
<dbReference type="PROSITE" id="PS01230">
    <property type="entry name" value="TRMA_1"/>
    <property type="match status" value="1"/>
</dbReference>
<keyword evidence="2 9" id="KW-0698">rRNA processing</keyword>
<keyword evidence="5 9" id="KW-0949">S-adenosyl-L-methionine</keyword>
<reference evidence="13" key="1">
    <citation type="journal article" date="2019" name="Int. J. Syst. Evol. Microbiol.">
        <title>The Global Catalogue of Microorganisms (GCM) 10K type strain sequencing project: providing services to taxonomists for standard genome sequencing and annotation.</title>
        <authorList>
            <consortium name="The Broad Institute Genomics Platform"/>
            <consortium name="The Broad Institute Genome Sequencing Center for Infectious Disease"/>
            <person name="Wu L."/>
            <person name="Ma J."/>
        </authorList>
    </citation>
    <scope>NUCLEOTIDE SEQUENCE [LARGE SCALE GENOMIC DNA]</scope>
    <source>
        <strain evidence="13">JCM 17555</strain>
    </source>
</reference>
<comment type="catalytic activity">
    <reaction evidence="9">
        <text>uridine(1939) in 23S rRNA + S-adenosyl-L-methionine = 5-methyluridine(1939) in 23S rRNA + S-adenosyl-L-homocysteine + H(+)</text>
        <dbReference type="Rhea" id="RHEA:42908"/>
        <dbReference type="Rhea" id="RHEA-COMP:10278"/>
        <dbReference type="Rhea" id="RHEA-COMP:10279"/>
        <dbReference type="ChEBI" id="CHEBI:15378"/>
        <dbReference type="ChEBI" id="CHEBI:57856"/>
        <dbReference type="ChEBI" id="CHEBI:59789"/>
        <dbReference type="ChEBI" id="CHEBI:65315"/>
        <dbReference type="ChEBI" id="CHEBI:74447"/>
        <dbReference type="EC" id="2.1.1.190"/>
    </reaction>
</comment>
<dbReference type="InterPro" id="IPR030390">
    <property type="entry name" value="MeTrfase_TrmA_AS"/>
</dbReference>
<dbReference type="EMBL" id="BAABBO010000019">
    <property type="protein sequence ID" value="GAA3976525.1"/>
    <property type="molecule type" value="Genomic_DNA"/>
</dbReference>
<keyword evidence="8 9" id="KW-0411">Iron-sulfur</keyword>
<dbReference type="EC" id="2.1.1.190" evidence="9"/>
<evidence type="ECO:0000256" key="10">
    <source>
        <dbReference type="PROSITE-ProRule" id="PRU01024"/>
    </source>
</evidence>
<evidence type="ECO:0000256" key="5">
    <source>
        <dbReference type="ARBA" id="ARBA00022691"/>
    </source>
</evidence>
<evidence type="ECO:0000256" key="3">
    <source>
        <dbReference type="ARBA" id="ARBA00022603"/>
    </source>
</evidence>
<feature type="binding site" evidence="9">
    <location>
        <position position="46"/>
    </location>
    <ligand>
        <name>[4Fe-4S] cluster</name>
        <dbReference type="ChEBI" id="CHEBI:49883"/>
    </ligand>
</feature>
<comment type="function">
    <text evidence="9">Catalyzes the formation of 5-methyl-uridine at position 1939 (m5U1939) in 23S rRNA.</text>
</comment>
<dbReference type="PROSITE" id="PS51687">
    <property type="entry name" value="SAM_MT_RNA_M5U"/>
    <property type="match status" value="1"/>
</dbReference>
<evidence type="ECO:0000313" key="12">
    <source>
        <dbReference type="EMBL" id="GAA3976525.1"/>
    </source>
</evidence>
<dbReference type="HAMAP" id="MF_01010">
    <property type="entry name" value="23SrRNA_methyltr_RlmD"/>
    <property type="match status" value="1"/>
</dbReference>
<keyword evidence="1 9" id="KW-0004">4Fe-4S</keyword>